<keyword evidence="1" id="KW-0812">Transmembrane</keyword>
<sequence>VFTSKMPENSFASRVHIRNHWGKGTYCAQCYLADVECGFLSNHSRVGPHFSLFLGINIKDPYFLGKKVLIALNVTWCRVLKSKGKRYLLRSMLLVLPVTRLLTFLFLDVVALVIVLEVVVVVIVLDETILEFLAVLVILLDVVVLVLAVLVIFLVLVLGFRLDVDVLKILLPDETILVTLLDATILLDAVARRYYSF</sequence>
<gene>
    <name evidence="2" type="ORF">FMOSSE_LOCUS2147</name>
</gene>
<protein>
    <submittedName>
        <fullName evidence="2">15912_t:CDS:1</fullName>
    </submittedName>
</protein>
<organism evidence="2 3">
    <name type="scientific">Funneliformis mosseae</name>
    <name type="common">Endomycorrhizal fungus</name>
    <name type="synonym">Glomus mosseae</name>
    <dbReference type="NCBI Taxonomy" id="27381"/>
    <lineage>
        <taxon>Eukaryota</taxon>
        <taxon>Fungi</taxon>
        <taxon>Fungi incertae sedis</taxon>
        <taxon>Mucoromycota</taxon>
        <taxon>Glomeromycotina</taxon>
        <taxon>Glomeromycetes</taxon>
        <taxon>Glomerales</taxon>
        <taxon>Glomeraceae</taxon>
        <taxon>Funneliformis</taxon>
    </lineage>
</organism>
<proteinExistence type="predicted"/>
<evidence type="ECO:0000313" key="3">
    <source>
        <dbReference type="Proteomes" id="UP000789375"/>
    </source>
</evidence>
<comment type="caution">
    <text evidence="2">The sequence shown here is derived from an EMBL/GenBank/DDBJ whole genome shotgun (WGS) entry which is preliminary data.</text>
</comment>
<keyword evidence="1" id="KW-0472">Membrane</keyword>
<dbReference type="AlphaFoldDB" id="A0A9N8VVZ6"/>
<accession>A0A9N8VVZ6</accession>
<feature type="transmembrane region" description="Helical" evidence="1">
    <location>
        <begin position="101"/>
        <end position="125"/>
    </location>
</feature>
<feature type="transmembrane region" description="Helical" evidence="1">
    <location>
        <begin position="132"/>
        <end position="156"/>
    </location>
</feature>
<dbReference type="Proteomes" id="UP000789375">
    <property type="component" value="Unassembled WGS sequence"/>
</dbReference>
<feature type="non-terminal residue" evidence="2">
    <location>
        <position position="1"/>
    </location>
</feature>
<reference evidence="2" key="1">
    <citation type="submission" date="2021-06" db="EMBL/GenBank/DDBJ databases">
        <authorList>
            <person name="Kallberg Y."/>
            <person name="Tangrot J."/>
            <person name="Rosling A."/>
        </authorList>
    </citation>
    <scope>NUCLEOTIDE SEQUENCE</scope>
    <source>
        <strain evidence="2">87-6 pot B 2015</strain>
    </source>
</reference>
<evidence type="ECO:0000256" key="1">
    <source>
        <dbReference type="SAM" id="Phobius"/>
    </source>
</evidence>
<keyword evidence="3" id="KW-1185">Reference proteome</keyword>
<keyword evidence="1" id="KW-1133">Transmembrane helix</keyword>
<dbReference type="EMBL" id="CAJVPP010000269">
    <property type="protein sequence ID" value="CAG8463210.1"/>
    <property type="molecule type" value="Genomic_DNA"/>
</dbReference>
<evidence type="ECO:0000313" key="2">
    <source>
        <dbReference type="EMBL" id="CAG8463210.1"/>
    </source>
</evidence>
<name>A0A9N8VVZ6_FUNMO</name>